<accession>F4L5G4</accession>
<dbReference type="STRING" id="760192.Halhy_2964"/>
<evidence type="ECO:0000256" key="2">
    <source>
        <dbReference type="PROSITE-ProRule" id="PRU00703"/>
    </source>
</evidence>
<name>F4L5G4_HALH1</name>
<dbReference type="eggNOG" id="COG0517">
    <property type="taxonomic scope" value="Bacteria"/>
</dbReference>
<dbReference type="PANTHER" id="PTHR43080">
    <property type="entry name" value="CBS DOMAIN-CONTAINING PROTEIN CBSX3, MITOCHONDRIAL"/>
    <property type="match status" value="1"/>
</dbReference>
<dbReference type="RefSeq" id="WP_013765371.1">
    <property type="nucleotide sequence ID" value="NC_015510.1"/>
</dbReference>
<dbReference type="Gene3D" id="3.10.580.10">
    <property type="entry name" value="CBS-domain"/>
    <property type="match status" value="1"/>
</dbReference>
<dbReference type="HOGENOM" id="CLU_040681_9_3_10"/>
<reference evidence="4 5" key="1">
    <citation type="journal article" date="2011" name="Stand. Genomic Sci.">
        <title>Complete genome sequence of Haliscomenobacter hydrossis type strain (O).</title>
        <authorList>
            <consortium name="US DOE Joint Genome Institute (JGI-PGF)"/>
            <person name="Daligault H."/>
            <person name="Lapidus A."/>
            <person name="Zeytun A."/>
            <person name="Nolan M."/>
            <person name="Lucas S."/>
            <person name="Del Rio T.G."/>
            <person name="Tice H."/>
            <person name="Cheng J.F."/>
            <person name="Tapia R."/>
            <person name="Han C."/>
            <person name="Goodwin L."/>
            <person name="Pitluck S."/>
            <person name="Liolios K."/>
            <person name="Pagani I."/>
            <person name="Ivanova N."/>
            <person name="Huntemann M."/>
            <person name="Mavromatis K."/>
            <person name="Mikhailova N."/>
            <person name="Pati A."/>
            <person name="Chen A."/>
            <person name="Palaniappan K."/>
            <person name="Land M."/>
            <person name="Hauser L."/>
            <person name="Brambilla E.M."/>
            <person name="Rohde M."/>
            <person name="Verbarg S."/>
            <person name="Goker M."/>
            <person name="Bristow J."/>
            <person name="Eisen J.A."/>
            <person name="Markowitz V."/>
            <person name="Hugenholtz P."/>
            <person name="Kyrpides N.C."/>
            <person name="Klenk H.P."/>
            <person name="Woyke T."/>
        </authorList>
    </citation>
    <scope>NUCLEOTIDE SEQUENCE [LARGE SCALE GENOMIC DNA]</scope>
    <source>
        <strain evidence="5">ATCC 27775 / DSM 1100 / LMG 10767 / O</strain>
    </source>
</reference>
<dbReference type="OrthoDB" id="1119899at2"/>
<dbReference type="PANTHER" id="PTHR43080:SF2">
    <property type="entry name" value="CBS DOMAIN-CONTAINING PROTEIN"/>
    <property type="match status" value="1"/>
</dbReference>
<dbReference type="Proteomes" id="UP000008461">
    <property type="component" value="Chromosome"/>
</dbReference>
<keyword evidence="1 2" id="KW-0129">CBS domain</keyword>
<dbReference type="SUPFAM" id="SSF54631">
    <property type="entry name" value="CBS-domain pair"/>
    <property type="match status" value="1"/>
</dbReference>
<dbReference type="PROSITE" id="PS51371">
    <property type="entry name" value="CBS"/>
    <property type="match status" value="2"/>
</dbReference>
<evidence type="ECO:0000259" key="3">
    <source>
        <dbReference type="PROSITE" id="PS51371"/>
    </source>
</evidence>
<evidence type="ECO:0000313" key="5">
    <source>
        <dbReference type="Proteomes" id="UP000008461"/>
    </source>
</evidence>
<gene>
    <name evidence="4" type="ordered locus">Halhy_2964</name>
</gene>
<evidence type="ECO:0000256" key="1">
    <source>
        <dbReference type="ARBA" id="ARBA00023122"/>
    </source>
</evidence>
<dbReference type="InterPro" id="IPR000644">
    <property type="entry name" value="CBS_dom"/>
</dbReference>
<dbReference type="SMART" id="SM00116">
    <property type="entry name" value="CBS"/>
    <property type="match status" value="2"/>
</dbReference>
<dbReference type="EMBL" id="CP002691">
    <property type="protein sequence ID" value="AEE50828.1"/>
    <property type="molecule type" value="Genomic_DNA"/>
</dbReference>
<dbReference type="Pfam" id="PF00571">
    <property type="entry name" value="CBS"/>
    <property type="match status" value="2"/>
</dbReference>
<dbReference type="AlphaFoldDB" id="F4L5G4"/>
<feature type="domain" description="CBS" evidence="3">
    <location>
        <begin position="8"/>
        <end position="66"/>
    </location>
</feature>
<reference key="2">
    <citation type="submission" date="2011-04" db="EMBL/GenBank/DDBJ databases">
        <title>Complete sequence of chromosome of Haliscomenobacter hydrossis DSM 1100.</title>
        <authorList>
            <consortium name="US DOE Joint Genome Institute (JGI-PGF)"/>
            <person name="Lucas S."/>
            <person name="Han J."/>
            <person name="Lapidus A."/>
            <person name="Bruce D."/>
            <person name="Goodwin L."/>
            <person name="Pitluck S."/>
            <person name="Peters L."/>
            <person name="Kyrpides N."/>
            <person name="Mavromatis K."/>
            <person name="Ivanova N."/>
            <person name="Ovchinnikova G."/>
            <person name="Pagani I."/>
            <person name="Daligault H."/>
            <person name="Detter J.C."/>
            <person name="Han C."/>
            <person name="Land M."/>
            <person name="Hauser L."/>
            <person name="Markowitz V."/>
            <person name="Cheng J.-F."/>
            <person name="Hugenholtz P."/>
            <person name="Woyke T."/>
            <person name="Wu D."/>
            <person name="Verbarg S."/>
            <person name="Frueling A."/>
            <person name="Brambilla E."/>
            <person name="Klenk H.-P."/>
            <person name="Eisen J.A."/>
        </authorList>
    </citation>
    <scope>NUCLEOTIDE SEQUENCE</scope>
    <source>
        <strain>DSM 1100</strain>
    </source>
</reference>
<sequence>MKTIKQLMSSPVVMATVETTVGKLRELMSKYDVGAVPITDEGADAEIMGIVTDTDLRNVKDSTLPVMSVMSTKLCYVNNDDSTATAANLMLKNGIHHLLVKDQEKIVGILSSVDLLELVASKPFSFQPHLFFV</sequence>
<proteinExistence type="predicted"/>
<organism evidence="4 5">
    <name type="scientific">Haliscomenobacter hydrossis (strain ATCC 27775 / DSM 1100 / LMG 10767 / O)</name>
    <dbReference type="NCBI Taxonomy" id="760192"/>
    <lineage>
        <taxon>Bacteria</taxon>
        <taxon>Pseudomonadati</taxon>
        <taxon>Bacteroidota</taxon>
        <taxon>Saprospiria</taxon>
        <taxon>Saprospirales</taxon>
        <taxon>Haliscomenobacteraceae</taxon>
        <taxon>Haliscomenobacter</taxon>
    </lineage>
</organism>
<dbReference type="KEGG" id="hhy:Halhy_2964"/>
<dbReference type="InterPro" id="IPR051257">
    <property type="entry name" value="Diverse_CBS-Domain"/>
</dbReference>
<keyword evidence="5" id="KW-1185">Reference proteome</keyword>
<protein>
    <submittedName>
        <fullName evidence="4">Signal transduction protein with CBS domains</fullName>
    </submittedName>
</protein>
<feature type="domain" description="CBS" evidence="3">
    <location>
        <begin position="70"/>
        <end position="126"/>
    </location>
</feature>
<dbReference type="InterPro" id="IPR046342">
    <property type="entry name" value="CBS_dom_sf"/>
</dbReference>
<evidence type="ECO:0000313" key="4">
    <source>
        <dbReference type="EMBL" id="AEE50828.1"/>
    </source>
</evidence>